<organism evidence="7 8">
    <name type="scientific">Georgenia deserti</name>
    <dbReference type="NCBI Taxonomy" id="2093781"/>
    <lineage>
        <taxon>Bacteria</taxon>
        <taxon>Bacillati</taxon>
        <taxon>Actinomycetota</taxon>
        <taxon>Actinomycetes</taxon>
        <taxon>Micrococcales</taxon>
        <taxon>Bogoriellaceae</taxon>
        <taxon>Georgenia</taxon>
    </lineage>
</organism>
<protein>
    <submittedName>
        <fullName evidence="7">MerR family transcriptional regulator</fullName>
    </submittedName>
</protein>
<evidence type="ECO:0000256" key="4">
    <source>
        <dbReference type="ARBA" id="ARBA00023163"/>
    </source>
</evidence>
<dbReference type="InterPro" id="IPR000551">
    <property type="entry name" value="MerR-type_HTH_dom"/>
</dbReference>
<evidence type="ECO:0000256" key="3">
    <source>
        <dbReference type="ARBA" id="ARBA00023125"/>
    </source>
</evidence>
<reference evidence="8" key="1">
    <citation type="journal article" date="2019" name="Int. J. Syst. Evol. Microbiol.">
        <title>The Global Catalogue of Microorganisms (GCM) 10K type strain sequencing project: providing services to taxonomists for standard genome sequencing and annotation.</title>
        <authorList>
            <consortium name="The Broad Institute Genomics Platform"/>
            <consortium name="The Broad Institute Genome Sequencing Center for Infectious Disease"/>
            <person name="Wu L."/>
            <person name="Ma J."/>
        </authorList>
    </citation>
    <scope>NUCLEOTIDE SEQUENCE [LARGE SCALE GENOMIC DNA]</scope>
    <source>
        <strain evidence="8">JCM 17130</strain>
    </source>
</reference>
<dbReference type="Gene3D" id="1.10.490.50">
    <property type="entry name" value="Antibiotic binding domain of TipA-like multidrug resistance regulators"/>
    <property type="match status" value="1"/>
</dbReference>
<evidence type="ECO:0000313" key="7">
    <source>
        <dbReference type="EMBL" id="MFD1718107.1"/>
    </source>
</evidence>
<keyword evidence="3" id="KW-0238">DNA-binding</keyword>
<dbReference type="CDD" id="cd01106">
    <property type="entry name" value="HTH_TipAL-Mta"/>
    <property type="match status" value="1"/>
</dbReference>
<sequence length="263" mass="29440">MATQDGLTVGVVAARAGVTVRALHHWDRIGLVSPSRRSSGGYRLYTAEDLTRVVRVAAYRELGMPLEEIDRLLAAPTEDGTESLREQRDRLRSRAEALHRAADRLDRLVRARDRGILLSEQEQRELFGDDWDPAGVERARQTWGQSEQWAQYAERGAERTPAQWQELARQAEALHTELAEACRTGVSPESAEAMALAERHRVSMEAYFDCPHHRHVALGRMYACGEWAEYFDAREPGLSGWLAQAVEANAAAHGVDPATATWD</sequence>
<dbReference type="PANTHER" id="PTHR30204:SF69">
    <property type="entry name" value="MERR-FAMILY TRANSCRIPTIONAL REGULATOR"/>
    <property type="match status" value="1"/>
</dbReference>
<proteinExistence type="predicted"/>
<dbReference type="Pfam" id="PF07739">
    <property type="entry name" value="TipAS"/>
    <property type="match status" value="1"/>
</dbReference>
<gene>
    <name evidence="7" type="ORF">ACFSE6_09690</name>
</gene>
<dbReference type="InterPro" id="IPR012925">
    <property type="entry name" value="TipAS_dom"/>
</dbReference>
<keyword evidence="2" id="KW-0805">Transcription regulation</keyword>
<dbReference type="PROSITE" id="PS50937">
    <property type="entry name" value="HTH_MERR_2"/>
    <property type="match status" value="1"/>
</dbReference>
<dbReference type="PROSITE" id="PS00552">
    <property type="entry name" value="HTH_MERR_1"/>
    <property type="match status" value="1"/>
</dbReference>
<dbReference type="PANTHER" id="PTHR30204">
    <property type="entry name" value="REDOX-CYCLING DRUG-SENSING TRANSCRIPTIONAL ACTIVATOR SOXR"/>
    <property type="match status" value="1"/>
</dbReference>
<comment type="caution">
    <text evidence="7">The sequence shown here is derived from an EMBL/GenBank/DDBJ whole genome shotgun (WGS) entry which is preliminary data.</text>
</comment>
<keyword evidence="8" id="KW-1185">Reference proteome</keyword>
<evidence type="ECO:0000313" key="8">
    <source>
        <dbReference type="Proteomes" id="UP001597277"/>
    </source>
</evidence>
<dbReference type="RefSeq" id="WP_388005722.1">
    <property type="nucleotide sequence ID" value="NZ_JBHUEE010000004.1"/>
</dbReference>
<evidence type="ECO:0000259" key="6">
    <source>
        <dbReference type="PROSITE" id="PS50937"/>
    </source>
</evidence>
<dbReference type="EMBL" id="JBHUEE010000004">
    <property type="protein sequence ID" value="MFD1718107.1"/>
    <property type="molecule type" value="Genomic_DNA"/>
</dbReference>
<name>A0ABW4L6N0_9MICO</name>
<dbReference type="Gene3D" id="1.10.1660.10">
    <property type="match status" value="1"/>
</dbReference>
<dbReference type="SUPFAM" id="SSF89082">
    <property type="entry name" value="Antibiotic binding domain of TipA-like multidrug resistance regulators"/>
    <property type="match status" value="1"/>
</dbReference>
<dbReference type="SUPFAM" id="SSF46955">
    <property type="entry name" value="Putative DNA-binding domain"/>
    <property type="match status" value="1"/>
</dbReference>
<dbReference type="PRINTS" id="PR00040">
    <property type="entry name" value="HTHMERR"/>
</dbReference>
<evidence type="ECO:0000256" key="1">
    <source>
        <dbReference type="ARBA" id="ARBA00022491"/>
    </source>
</evidence>
<dbReference type="Pfam" id="PF13411">
    <property type="entry name" value="MerR_1"/>
    <property type="match status" value="1"/>
</dbReference>
<dbReference type="InterPro" id="IPR047057">
    <property type="entry name" value="MerR_fam"/>
</dbReference>
<evidence type="ECO:0000256" key="5">
    <source>
        <dbReference type="SAM" id="Coils"/>
    </source>
</evidence>
<accession>A0ABW4L6N0</accession>
<evidence type="ECO:0000256" key="2">
    <source>
        <dbReference type="ARBA" id="ARBA00023015"/>
    </source>
</evidence>
<keyword evidence="4" id="KW-0804">Transcription</keyword>
<dbReference type="InterPro" id="IPR036244">
    <property type="entry name" value="TipA-like_antibiotic-bd"/>
</dbReference>
<dbReference type="SMART" id="SM00422">
    <property type="entry name" value="HTH_MERR"/>
    <property type="match status" value="1"/>
</dbReference>
<dbReference type="InterPro" id="IPR009061">
    <property type="entry name" value="DNA-bd_dom_put_sf"/>
</dbReference>
<feature type="coiled-coil region" evidence="5">
    <location>
        <begin position="81"/>
        <end position="108"/>
    </location>
</feature>
<dbReference type="Proteomes" id="UP001597277">
    <property type="component" value="Unassembled WGS sequence"/>
</dbReference>
<feature type="domain" description="HTH merR-type" evidence="6">
    <location>
        <begin position="6"/>
        <end position="75"/>
    </location>
</feature>
<keyword evidence="5" id="KW-0175">Coiled coil</keyword>
<keyword evidence="1" id="KW-0678">Repressor</keyword>